<dbReference type="OrthoDB" id="8400635at2759"/>
<evidence type="ECO:0000313" key="2">
    <source>
        <dbReference type="Proteomes" id="UP000822369"/>
    </source>
</evidence>
<accession>A0A9D3C5L6</accession>
<dbReference type="AlphaFoldDB" id="A0A9D3C5L6"/>
<comment type="caution">
    <text evidence="1">The sequence shown here is derived from an EMBL/GenBank/DDBJ whole genome shotgun (WGS) entry which is preliminary data.</text>
</comment>
<dbReference type="KEGG" id="nfu:107376953"/>
<name>A0A9D3C5L6_NOTFU</name>
<sequence>METCLNGEVTLARRSKNIMYPSALLMFDEVNSDRFTTTYNKDFGPHAWKKIRTQPAAPRAPPRNIHTYGSAVGAQNPPGSFSLSSTFCNFTPSIGCPVGRVGSTLSDGAVRVTGLSFDGDQHCCICDNDRKIFSAAETKPPPNPRSTTYACDDLKCLHQESNHLSLPVPRSIFTQSPNIDADDWKRSLWGLDPVLQLKSRTNQQSCYGQCIFCEREDEPVVPLPSYQSTTQPVDHPQQRSLRWKPPLTEYQAQFAAQWPQPGIQRKCHPPPCHRNVYPFKL</sequence>
<protein>
    <submittedName>
        <fullName evidence="1">LOC107376953-like protein</fullName>
    </submittedName>
</protein>
<evidence type="ECO:0000313" key="1">
    <source>
        <dbReference type="EMBL" id="KAF7229853.1"/>
    </source>
</evidence>
<reference evidence="1" key="1">
    <citation type="submission" date="2020-03" db="EMBL/GenBank/DDBJ databases">
        <title>Intra-Species Differences in Population Size shape Life History and Genome Evolution.</title>
        <authorList>
            <person name="Willemsen D."/>
            <person name="Cui R."/>
            <person name="Valenzano D.R."/>
        </authorList>
    </citation>
    <scope>NUCLEOTIDE SEQUENCE</scope>
    <source>
        <strain evidence="1">GRZ</strain>
        <tissue evidence="1">Whole</tissue>
    </source>
</reference>
<organism evidence="1 2">
    <name type="scientific">Nothobranchius furzeri</name>
    <name type="common">Turquoise killifish</name>
    <dbReference type="NCBI Taxonomy" id="105023"/>
    <lineage>
        <taxon>Eukaryota</taxon>
        <taxon>Metazoa</taxon>
        <taxon>Chordata</taxon>
        <taxon>Craniata</taxon>
        <taxon>Vertebrata</taxon>
        <taxon>Euteleostomi</taxon>
        <taxon>Actinopterygii</taxon>
        <taxon>Neopterygii</taxon>
        <taxon>Teleostei</taxon>
        <taxon>Neoteleostei</taxon>
        <taxon>Acanthomorphata</taxon>
        <taxon>Ovalentaria</taxon>
        <taxon>Atherinomorphae</taxon>
        <taxon>Cyprinodontiformes</taxon>
        <taxon>Nothobranchiidae</taxon>
        <taxon>Nothobranchius</taxon>
    </lineage>
</organism>
<gene>
    <name evidence="1" type="ORF">G4P62_003772</name>
</gene>
<proteinExistence type="predicted"/>
<dbReference type="EMBL" id="JAAVVJ010000001">
    <property type="protein sequence ID" value="KAF7229853.1"/>
    <property type="molecule type" value="Genomic_DNA"/>
</dbReference>
<dbReference type="Proteomes" id="UP000822369">
    <property type="component" value="Chromosome 1"/>
</dbReference>